<evidence type="ECO:0000313" key="2">
    <source>
        <dbReference type="Proteomes" id="UP001234202"/>
    </source>
</evidence>
<organism evidence="1 2">
    <name type="scientific">Naganishia onofrii</name>
    <dbReference type="NCBI Taxonomy" id="1851511"/>
    <lineage>
        <taxon>Eukaryota</taxon>
        <taxon>Fungi</taxon>
        <taxon>Dikarya</taxon>
        <taxon>Basidiomycota</taxon>
        <taxon>Agaricomycotina</taxon>
        <taxon>Tremellomycetes</taxon>
        <taxon>Filobasidiales</taxon>
        <taxon>Filobasidiaceae</taxon>
        <taxon>Naganishia</taxon>
    </lineage>
</organism>
<dbReference type="EMBL" id="JASBWV010000011">
    <property type="protein sequence ID" value="KAJ9123693.1"/>
    <property type="molecule type" value="Genomic_DNA"/>
</dbReference>
<proteinExistence type="predicted"/>
<name>A0ACC2XJ74_9TREE</name>
<sequence>MPGLHLFAAGSNGSAQLGVGHRTDLNQFAPCVFASAASFSEEDAPTITSLTSGAGHSLLLYSNGQVYITGTPTDGQLGPQLPPSSSSSTFTPGIIEKWTLLDLELLLTSAGLPVGVGIEYKAVHVGCSWTTSFICFSRYQSGSKEGSNVESRISDIILAFGTNDFGELGCGESNDDSEDGGGIGNEDTLFQQARVRIVRLPGWDDHLSLNSSRTIASGTASTGKDKDKKQRKKAGETLHILQLAVSQRHIVCLCLITLPSSGETEQRVYGWGAARHGQLSPQSAAPSSPPHSTNPNSHHSHPTPTSSSSGPSSSSALPRNADRRRPRSIYPPQYSSPVILSLPSSQPVPSSPLDTASPSPPSSTTPPTSKHHNTPKNAEQITQIAVGARHTIFLFSSGHILGLGDPTKSQLELPRGKYERVGCTWNGTIAVSSVLCSSKGQEEGWGQEMVVTTGSNTHGQLGRVSSPSTASTAVTGISSQRSSFSSPSAADAVIAAADLAAKQVLIASHQTTTTTITTTAAAGGTSHETRENAKPGKSRKVKKLVCGSEHVLLLLSSSSFSSLSSSLPAKGDEDVDSKPVTQPDNDNDHDHDGKDEEEQSSDNDDDDDQLLGWGWNEHGNLALGNAEDQSVPVRIPLPPAIEEDSSSQIGKRRRVRVRVRDVWAGCGTTWVLLEERS</sequence>
<comment type="caution">
    <text evidence="1">The sequence shown here is derived from an EMBL/GenBank/DDBJ whole genome shotgun (WGS) entry which is preliminary data.</text>
</comment>
<protein>
    <submittedName>
        <fullName evidence="1">Uncharacterized protein</fullName>
    </submittedName>
</protein>
<accession>A0ACC2XJ74</accession>
<reference evidence="1" key="1">
    <citation type="submission" date="2023-04" db="EMBL/GenBank/DDBJ databases">
        <title>Draft Genome sequencing of Naganishia species isolated from polar environments using Oxford Nanopore Technology.</title>
        <authorList>
            <person name="Leo P."/>
            <person name="Venkateswaran K."/>
        </authorList>
    </citation>
    <scope>NUCLEOTIDE SEQUENCE</scope>
    <source>
        <strain evidence="1">DBVPG 5303</strain>
    </source>
</reference>
<dbReference type="Proteomes" id="UP001234202">
    <property type="component" value="Unassembled WGS sequence"/>
</dbReference>
<gene>
    <name evidence="1" type="ORF">QFC24_003465</name>
</gene>
<keyword evidence="2" id="KW-1185">Reference proteome</keyword>
<evidence type="ECO:0000313" key="1">
    <source>
        <dbReference type="EMBL" id="KAJ9123693.1"/>
    </source>
</evidence>